<dbReference type="PANTHER" id="PTHR10233">
    <property type="entry name" value="TRANSLATION INITIATION FACTOR EIF-2B"/>
    <property type="match status" value="1"/>
</dbReference>
<evidence type="ECO:0000256" key="10">
    <source>
        <dbReference type="SAM" id="MobiDB-lite"/>
    </source>
</evidence>
<evidence type="ECO:0000256" key="9">
    <source>
        <dbReference type="RuleBase" id="RU003814"/>
    </source>
</evidence>
<accession>A0A5J4Z4U4</accession>
<feature type="compositionally biased region" description="Basic and acidic residues" evidence="10">
    <location>
        <begin position="38"/>
        <end position="60"/>
    </location>
</feature>
<evidence type="ECO:0000256" key="4">
    <source>
        <dbReference type="ARBA" id="ARBA00022540"/>
    </source>
</evidence>
<reference evidence="12" key="1">
    <citation type="journal article" date="2019" name="Nat. Commun.">
        <title>Expansion of phycobilisome linker gene families in mesophilic red algae.</title>
        <authorList>
            <person name="Lee J."/>
            <person name="Kim D."/>
            <person name="Bhattacharya D."/>
            <person name="Yoon H.S."/>
        </authorList>
    </citation>
    <scope>NUCLEOTIDE SEQUENCE [LARGE SCALE GENOMIC DNA]</scope>
    <source>
        <strain evidence="12">CCMP 1328</strain>
    </source>
</reference>
<dbReference type="GO" id="GO:0003743">
    <property type="term" value="F:translation initiation factor activity"/>
    <property type="evidence" value="ECO:0007669"/>
    <property type="project" value="UniProtKB-KW"/>
</dbReference>
<protein>
    <recommendedName>
        <fullName evidence="6">Translation initiation factor eIF2B subunit delta</fullName>
    </recommendedName>
    <alternativeName>
        <fullName evidence="7">eIF2B GDP-GTP exchange factor subunit delta</fullName>
    </alternativeName>
</protein>
<keyword evidence="12" id="KW-1185">Reference proteome</keyword>
<comment type="similarity">
    <text evidence="2 9">Belongs to the eIF-2B alpha/beta/delta subunits family.</text>
</comment>
<dbReference type="OMA" id="MRDYVIC"/>
<comment type="subcellular location">
    <subcellularLocation>
        <location evidence="1">Cytoplasm</location>
        <location evidence="1">Cytosol</location>
    </subcellularLocation>
</comment>
<dbReference type="Pfam" id="PF01008">
    <property type="entry name" value="IF-2B"/>
    <property type="match status" value="1"/>
</dbReference>
<dbReference type="InterPro" id="IPR042529">
    <property type="entry name" value="IF_2B-like_C"/>
</dbReference>
<keyword evidence="3" id="KW-0963">Cytoplasm</keyword>
<dbReference type="InterPro" id="IPR000649">
    <property type="entry name" value="IF-2B-related"/>
</dbReference>
<evidence type="ECO:0000313" key="11">
    <source>
        <dbReference type="EMBL" id="KAA8497974.1"/>
    </source>
</evidence>
<evidence type="ECO:0000256" key="3">
    <source>
        <dbReference type="ARBA" id="ARBA00022490"/>
    </source>
</evidence>
<dbReference type="Proteomes" id="UP000324585">
    <property type="component" value="Unassembled WGS sequence"/>
</dbReference>
<evidence type="ECO:0000256" key="7">
    <source>
        <dbReference type="ARBA" id="ARBA00044356"/>
    </source>
</evidence>
<dbReference type="Gene3D" id="3.40.50.10470">
    <property type="entry name" value="Translation initiation factor eif-2b, domain 2"/>
    <property type="match status" value="1"/>
</dbReference>
<dbReference type="InterPro" id="IPR037171">
    <property type="entry name" value="NagB/RpiA_transferase-like"/>
</dbReference>
<comment type="subunit">
    <text evidence="8">Component of the translation initiation factor 2B (eIF2B) complex which is a heterodecamer of two sets of five different subunits: alpha, beta, gamma, delta and epsilon. Subunits alpha, beta and delta comprise a regulatory subcomplex and subunits epsilon and gamma comprise a catalytic subcomplex. Within the complex, the hexameric regulatory complex resides at the center, with the two heterodimeric catalytic subcomplexes bound on opposite sides.</text>
</comment>
<keyword evidence="5" id="KW-0648">Protein biosynthesis</keyword>
<dbReference type="SUPFAM" id="SSF100950">
    <property type="entry name" value="NagB/RpiA/CoA transferase-like"/>
    <property type="match status" value="1"/>
</dbReference>
<comment type="caution">
    <text evidence="11">The sequence shown here is derived from an EMBL/GenBank/DDBJ whole genome shotgun (WGS) entry which is preliminary data.</text>
</comment>
<dbReference type="GO" id="GO:0005829">
    <property type="term" value="C:cytosol"/>
    <property type="evidence" value="ECO:0007669"/>
    <property type="project" value="UniProtKB-SubCell"/>
</dbReference>
<feature type="region of interest" description="Disordered" evidence="10">
    <location>
        <begin position="38"/>
        <end position="69"/>
    </location>
</feature>
<dbReference type="EMBL" id="VRMN01000001">
    <property type="protein sequence ID" value="KAA8497974.1"/>
    <property type="molecule type" value="Genomic_DNA"/>
</dbReference>
<organism evidence="11 12">
    <name type="scientific">Porphyridium purpureum</name>
    <name type="common">Red alga</name>
    <name type="synonym">Porphyridium cruentum</name>
    <dbReference type="NCBI Taxonomy" id="35688"/>
    <lineage>
        <taxon>Eukaryota</taxon>
        <taxon>Rhodophyta</taxon>
        <taxon>Bangiophyceae</taxon>
        <taxon>Porphyridiales</taxon>
        <taxon>Porphyridiaceae</taxon>
        <taxon>Porphyridium</taxon>
    </lineage>
</organism>
<name>A0A5J4Z4U4_PORPP</name>
<proteinExistence type="inferred from homology"/>
<dbReference type="PANTHER" id="PTHR10233:SF14">
    <property type="entry name" value="TRANSLATION INITIATION FACTOR EIF-2B SUBUNIT DELTA"/>
    <property type="match status" value="1"/>
</dbReference>
<sequence>MKIRGYDGCAHHAGIGVGGRVRRACRGDGKDGCRLTMVKDKGRRKDGGEDVRPQYDDPGTKAKQRKSQIVKREEAARVVPFLSHLPQYEAHSGAVAGLQSQDVHRAITKLGAQYATGYIQGASARTVALVEACIEVVKDFTLQHGSSSRAAARGVGDATPSAMLLSVTSSSPAVARDMVMNAENPSHELETMDVRRELDKRIKQCVQFVIDCRAMALPMGNFVRHLRALISAMSPDISEHEAKERLVASMQDYLNAKLLLPQRTIIQTGADRAVEEDDVIMVIGRGGYLVEQVLCTAARTKSFRVVVIESRPHAGGLFLAEQLSERDVPVEYGLMNAVSYLLPAVTKILVGAHGIMSNGAVLSRIGTAAIAALAKTQHIPFIVLSESIKFADRVQLDALCYNELGNAEELLLPKNMQNPEFHLTEGWSEAKDTANLRMLNLMYDLTPIDLIDAVITDSGVIPASSVTVLVNDQIIM</sequence>
<evidence type="ECO:0000256" key="2">
    <source>
        <dbReference type="ARBA" id="ARBA00007251"/>
    </source>
</evidence>
<dbReference type="OrthoDB" id="10254737at2759"/>
<evidence type="ECO:0000256" key="6">
    <source>
        <dbReference type="ARBA" id="ARBA00044147"/>
    </source>
</evidence>
<dbReference type="AlphaFoldDB" id="A0A5J4Z4U4"/>
<keyword evidence="4 11" id="KW-0396">Initiation factor</keyword>
<evidence type="ECO:0000256" key="5">
    <source>
        <dbReference type="ARBA" id="ARBA00022917"/>
    </source>
</evidence>
<evidence type="ECO:0000313" key="12">
    <source>
        <dbReference type="Proteomes" id="UP000324585"/>
    </source>
</evidence>
<evidence type="ECO:0000256" key="8">
    <source>
        <dbReference type="ARBA" id="ARBA00046432"/>
    </source>
</evidence>
<evidence type="ECO:0000256" key="1">
    <source>
        <dbReference type="ARBA" id="ARBA00004514"/>
    </source>
</evidence>
<gene>
    <name evidence="11" type="ORF">FVE85_5559</name>
</gene>